<evidence type="ECO:0000256" key="4">
    <source>
        <dbReference type="ARBA" id="ARBA00011738"/>
    </source>
</evidence>
<keyword evidence="8" id="KW-0808">Transferase</keyword>
<evidence type="ECO:0000256" key="2">
    <source>
        <dbReference type="ARBA" id="ARBA00005203"/>
    </source>
</evidence>
<evidence type="ECO:0000256" key="12">
    <source>
        <dbReference type="PIRNR" id="PIRNR000517"/>
    </source>
</evidence>
<proteinExistence type="inferred from homology"/>
<dbReference type="InterPro" id="IPR015421">
    <property type="entry name" value="PyrdxlP-dep_Trfase_major"/>
</dbReference>
<comment type="similarity">
    <text evidence="3 12">Belongs to the class-I pyridoxal-phosphate-dependent aminotransferase family.</text>
</comment>
<dbReference type="InterPro" id="IPR015424">
    <property type="entry name" value="PyrdxlP-dep_Trfase"/>
</dbReference>
<dbReference type="SUPFAM" id="SSF53383">
    <property type="entry name" value="PLP-dependent transferases"/>
    <property type="match status" value="1"/>
</dbReference>
<dbReference type="PANTHER" id="PTHR45744">
    <property type="entry name" value="TYROSINE AMINOTRANSFERASE"/>
    <property type="match status" value="1"/>
</dbReference>
<dbReference type="CDD" id="cd00609">
    <property type="entry name" value="AAT_like"/>
    <property type="match status" value="1"/>
</dbReference>
<evidence type="ECO:0000313" key="15">
    <source>
        <dbReference type="EMBL" id="CAB3399770.1"/>
    </source>
</evidence>
<dbReference type="GO" id="GO:0004838">
    <property type="term" value="F:L-tyrosine-2-oxoglutarate transaminase activity"/>
    <property type="evidence" value="ECO:0007669"/>
    <property type="project" value="UniProtKB-UniRule"/>
</dbReference>
<evidence type="ECO:0000256" key="9">
    <source>
        <dbReference type="ARBA" id="ARBA00022878"/>
    </source>
</evidence>
<accession>A0A8S1EGA8</accession>
<dbReference type="Proteomes" id="UP000494206">
    <property type="component" value="Unassembled WGS sequence"/>
</dbReference>
<dbReference type="PRINTS" id="PR00753">
    <property type="entry name" value="ACCSYNTHASE"/>
</dbReference>
<evidence type="ECO:0000256" key="11">
    <source>
        <dbReference type="ARBA" id="ARBA00047798"/>
    </source>
</evidence>
<comment type="catalytic activity">
    <reaction evidence="11 12">
        <text>L-tyrosine + 2-oxoglutarate = 3-(4-hydroxyphenyl)pyruvate + L-glutamate</text>
        <dbReference type="Rhea" id="RHEA:15093"/>
        <dbReference type="ChEBI" id="CHEBI:16810"/>
        <dbReference type="ChEBI" id="CHEBI:29985"/>
        <dbReference type="ChEBI" id="CHEBI:36242"/>
        <dbReference type="ChEBI" id="CHEBI:58315"/>
        <dbReference type="EC" id="2.6.1.5"/>
    </reaction>
</comment>
<evidence type="ECO:0000256" key="3">
    <source>
        <dbReference type="ARBA" id="ARBA00007441"/>
    </source>
</evidence>
<dbReference type="FunFam" id="3.40.640.10:FF:000048">
    <property type="entry name" value="tyrosine aminotransferase"/>
    <property type="match status" value="1"/>
</dbReference>
<evidence type="ECO:0000256" key="10">
    <source>
        <dbReference type="ARBA" id="ARBA00022898"/>
    </source>
</evidence>
<dbReference type="InterPro" id="IPR005957">
    <property type="entry name" value="Tyrosine_aminoTrfase"/>
</dbReference>
<keyword evidence="7" id="KW-0032">Aminotransferase</keyword>
<evidence type="ECO:0000256" key="7">
    <source>
        <dbReference type="ARBA" id="ARBA00022576"/>
    </source>
</evidence>
<comment type="function">
    <text evidence="12">Transaminase involved in tyrosine breakdown. Converts tyrosine to p-hydroxyphenylpyruvate.</text>
</comment>
<dbReference type="GO" id="GO:0006572">
    <property type="term" value="P:L-tyrosine catabolic process"/>
    <property type="evidence" value="ECO:0007669"/>
    <property type="project" value="UniProtKB-KW"/>
</dbReference>
<dbReference type="OrthoDB" id="7042322at2759"/>
<evidence type="ECO:0000256" key="8">
    <source>
        <dbReference type="ARBA" id="ARBA00022679"/>
    </source>
</evidence>
<organism evidence="15 16">
    <name type="scientific">Caenorhabditis bovis</name>
    <dbReference type="NCBI Taxonomy" id="2654633"/>
    <lineage>
        <taxon>Eukaryota</taxon>
        <taxon>Metazoa</taxon>
        <taxon>Ecdysozoa</taxon>
        <taxon>Nematoda</taxon>
        <taxon>Chromadorea</taxon>
        <taxon>Rhabditida</taxon>
        <taxon>Rhabditina</taxon>
        <taxon>Rhabditomorpha</taxon>
        <taxon>Rhabditoidea</taxon>
        <taxon>Rhabditidae</taxon>
        <taxon>Peloderinae</taxon>
        <taxon>Caenorhabditis</taxon>
    </lineage>
</organism>
<comment type="caution">
    <text evidence="15">The sequence shown here is derived from an EMBL/GenBank/DDBJ whole genome shotgun (WGS) entry which is preliminary data.</text>
</comment>
<sequence length="471" mass="51874">MRFAKSPEYDVPALKPVHQSHTQVAMYTTKALNDHMYGKEHVEAPPNMMWPKLRQSKHSLNTVNPVRKIADACAIPHNPEKKPIRLHLGDPTLGGELPASPVAIQALHEAIDSHASNGYGPAVGSLAARQAIVDKYSTSAAPFTVNDVVLASGCSHALQMAIEAIADPGDNILVPHPGFPLYSTLCRPHGIIDKAYRIDMENNDVVIDLGFLKSLVDDRTKAIIINNPGNPTGGVFSKHHLRQILQFALEYGLVIIADEIYGDLVYNGAKFHPIATLSPKVPVITCDGIAKRWMVPGWRLGWLVIHDRYNALADVRKGIVALSQKIVGPCSLVQGALPKILRETPESYFQHNRKFIEKNANIVERILGKVNGIKVIKPCGAMYMMIAIEKKHYGGDVEFCQGLIAEQSVFCLPGEAFSAGGYFRVVLTCSHDEMTEAAKRIKHFCIDHYIERDDSEESSDEGLDLSQVELD</sequence>
<dbReference type="EC" id="2.6.1.5" evidence="5 12"/>
<dbReference type="EMBL" id="CADEPM010000002">
    <property type="protein sequence ID" value="CAB3399770.1"/>
    <property type="molecule type" value="Genomic_DNA"/>
</dbReference>
<protein>
    <recommendedName>
        <fullName evidence="6 12">Tyrosine aminotransferase</fullName>
        <shortName evidence="12">TAT</shortName>
        <ecNumber evidence="5 12">2.6.1.5</ecNumber>
    </recommendedName>
</protein>
<dbReference type="GO" id="GO:0006559">
    <property type="term" value="P:L-phenylalanine catabolic process"/>
    <property type="evidence" value="ECO:0007669"/>
    <property type="project" value="UniProtKB-UniRule"/>
</dbReference>
<evidence type="ECO:0000256" key="5">
    <source>
        <dbReference type="ARBA" id="ARBA00012749"/>
    </source>
</evidence>
<keyword evidence="16" id="KW-1185">Reference proteome</keyword>
<evidence type="ECO:0000313" key="16">
    <source>
        <dbReference type="Proteomes" id="UP000494206"/>
    </source>
</evidence>
<comment type="subunit">
    <text evidence="4 12">Homodimer.</text>
</comment>
<dbReference type="NCBIfam" id="TIGR01264">
    <property type="entry name" value="tyr_amTase_E"/>
    <property type="match status" value="1"/>
</dbReference>
<feature type="domain" description="Aminotransferase class I/classII large" evidence="14">
    <location>
        <begin position="82"/>
        <end position="441"/>
    </location>
</feature>
<dbReference type="Pfam" id="PF00155">
    <property type="entry name" value="Aminotran_1_2"/>
    <property type="match status" value="1"/>
</dbReference>
<dbReference type="PIRSF" id="PIRSF000517">
    <property type="entry name" value="Tyr_transaminase"/>
    <property type="match status" value="1"/>
</dbReference>
<dbReference type="InterPro" id="IPR015422">
    <property type="entry name" value="PyrdxlP-dep_Trfase_small"/>
</dbReference>
<dbReference type="GO" id="GO:0030170">
    <property type="term" value="F:pyridoxal phosphate binding"/>
    <property type="evidence" value="ECO:0007669"/>
    <property type="project" value="InterPro"/>
</dbReference>
<evidence type="ECO:0000256" key="1">
    <source>
        <dbReference type="ARBA" id="ARBA00001933"/>
    </source>
</evidence>
<keyword evidence="9" id="KW-0828">Tyrosine catabolism</keyword>
<dbReference type="PANTHER" id="PTHR45744:SF2">
    <property type="entry name" value="TYROSINE AMINOTRANSFERASE"/>
    <property type="match status" value="1"/>
</dbReference>
<keyword evidence="10 12" id="KW-0663">Pyridoxal phosphate</keyword>
<comment type="pathway">
    <text evidence="2 12">Amino-acid degradation; L-phenylalanine degradation; acetoacetate and fumarate from L-phenylalanine: step 2/6.</text>
</comment>
<feature type="modified residue" description="N6-(pyridoxal phosphate)lysine" evidence="13">
    <location>
        <position position="291"/>
    </location>
</feature>
<reference evidence="15 16" key="1">
    <citation type="submission" date="2020-04" db="EMBL/GenBank/DDBJ databases">
        <authorList>
            <person name="Laetsch R D."/>
            <person name="Stevens L."/>
            <person name="Kumar S."/>
            <person name="Blaxter L. M."/>
        </authorList>
    </citation>
    <scope>NUCLEOTIDE SEQUENCE [LARGE SCALE GENOMIC DNA]</scope>
</reference>
<evidence type="ECO:0000256" key="13">
    <source>
        <dbReference type="PIRSR" id="PIRSR000517-1"/>
    </source>
</evidence>
<evidence type="ECO:0000259" key="14">
    <source>
        <dbReference type="Pfam" id="PF00155"/>
    </source>
</evidence>
<comment type="cofactor">
    <cofactor evidence="1 12 13">
        <name>pyridoxal 5'-phosphate</name>
        <dbReference type="ChEBI" id="CHEBI:597326"/>
    </cofactor>
</comment>
<dbReference type="NCBIfam" id="TIGR01265">
    <property type="entry name" value="tyr_nico_aTase"/>
    <property type="match status" value="1"/>
</dbReference>
<dbReference type="Gene3D" id="3.90.1150.10">
    <property type="entry name" value="Aspartate Aminotransferase, domain 1"/>
    <property type="match status" value="1"/>
</dbReference>
<dbReference type="AlphaFoldDB" id="A0A8S1EGA8"/>
<dbReference type="InterPro" id="IPR005958">
    <property type="entry name" value="TyrNic_aminoTrfase"/>
</dbReference>
<evidence type="ECO:0000256" key="6">
    <source>
        <dbReference type="ARBA" id="ARBA00015959"/>
    </source>
</evidence>
<name>A0A8S1EGA8_9PELO</name>
<gene>
    <name evidence="15" type="ORF">CBOVIS_LOCUS2840</name>
</gene>
<dbReference type="Gene3D" id="3.40.640.10">
    <property type="entry name" value="Type I PLP-dependent aspartate aminotransferase-like (Major domain)"/>
    <property type="match status" value="1"/>
</dbReference>
<dbReference type="InterPro" id="IPR004839">
    <property type="entry name" value="Aminotransferase_I/II_large"/>
</dbReference>